<evidence type="ECO:0000256" key="2">
    <source>
        <dbReference type="ARBA" id="ARBA00023015"/>
    </source>
</evidence>
<sequence>MSPKEFTSVWARPPRAQREPGLSRDQIVRAAVELLDTDGLDALSMRKLGAKLGAGATSVYWHVANKDELLELAMDEAYAEMVLPPGQTWRETAGTYAYGLRSTILRHSWLASLIGTLPSLGPQALRCAATMLDAFSRGGFRGLDIDYAVSAVVSYTLGATLPEASWRNSAEKANHTEQEQVAALSPVIERVSADYPALRERYLSYGSADFDPLLARKIGFDYGLVAMMDGLEARLRQAHDQHTLGQTQQSVRD</sequence>
<comment type="caution">
    <text evidence="7">The sequence shown here is derived from an EMBL/GenBank/DDBJ whole genome shotgun (WGS) entry which is preliminary data.</text>
</comment>
<dbReference type="Pfam" id="PF02909">
    <property type="entry name" value="TetR_C_1"/>
    <property type="match status" value="1"/>
</dbReference>
<proteinExistence type="predicted"/>
<protein>
    <submittedName>
        <fullName evidence="7">TetR family transcriptional regulator</fullName>
    </submittedName>
</protein>
<dbReference type="Proteomes" id="UP000640052">
    <property type="component" value="Unassembled WGS sequence"/>
</dbReference>
<dbReference type="PANTHER" id="PTHR30055">
    <property type="entry name" value="HTH-TYPE TRANSCRIPTIONAL REGULATOR RUTR"/>
    <property type="match status" value="1"/>
</dbReference>
<dbReference type="InterPro" id="IPR003012">
    <property type="entry name" value="Tet_transcr_reg_TetR"/>
</dbReference>
<dbReference type="PANTHER" id="PTHR30055:SF151">
    <property type="entry name" value="TRANSCRIPTIONAL REGULATORY PROTEIN"/>
    <property type="match status" value="1"/>
</dbReference>
<name>A0A919UTD6_9ACTN</name>
<dbReference type="Gene3D" id="1.10.10.60">
    <property type="entry name" value="Homeodomain-like"/>
    <property type="match status" value="1"/>
</dbReference>
<dbReference type="GO" id="GO:0003700">
    <property type="term" value="F:DNA-binding transcription factor activity"/>
    <property type="evidence" value="ECO:0007669"/>
    <property type="project" value="TreeGrafter"/>
</dbReference>
<dbReference type="InterPro" id="IPR001647">
    <property type="entry name" value="HTH_TetR"/>
</dbReference>
<organism evidence="7 8">
    <name type="scientific">Acrocarpospora phusangensis</name>
    <dbReference type="NCBI Taxonomy" id="1070424"/>
    <lineage>
        <taxon>Bacteria</taxon>
        <taxon>Bacillati</taxon>
        <taxon>Actinomycetota</taxon>
        <taxon>Actinomycetes</taxon>
        <taxon>Streptosporangiales</taxon>
        <taxon>Streptosporangiaceae</taxon>
        <taxon>Acrocarpospora</taxon>
    </lineage>
</organism>
<dbReference type="EMBL" id="BOOA01000144">
    <property type="protein sequence ID" value="GIH29643.1"/>
    <property type="molecule type" value="Genomic_DNA"/>
</dbReference>
<dbReference type="AlphaFoldDB" id="A0A919UTD6"/>
<evidence type="ECO:0000313" key="8">
    <source>
        <dbReference type="Proteomes" id="UP000640052"/>
    </source>
</evidence>
<dbReference type="PROSITE" id="PS01081">
    <property type="entry name" value="HTH_TETR_1"/>
    <property type="match status" value="1"/>
</dbReference>
<dbReference type="GO" id="GO:0045892">
    <property type="term" value="P:negative regulation of DNA-templated transcription"/>
    <property type="evidence" value="ECO:0007669"/>
    <property type="project" value="InterPro"/>
</dbReference>
<dbReference type="InterPro" id="IPR036271">
    <property type="entry name" value="Tet_transcr_reg_TetR-rel_C_sf"/>
</dbReference>
<reference evidence="7" key="1">
    <citation type="submission" date="2021-01" db="EMBL/GenBank/DDBJ databases">
        <title>Whole genome shotgun sequence of Acrocarpospora phusangensis NBRC 108782.</title>
        <authorList>
            <person name="Komaki H."/>
            <person name="Tamura T."/>
        </authorList>
    </citation>
    <scope>NUCLEOTIDE SEQUENCE</scope>
    <source>
        <strain evidence="7">NBRC 108782</strain>
    </source>
</reference>
<evidence type="ECO:0000256" key="4">
    <source>
        <dbReference type="ARBA" id="ARBA00023163"/>
    </source>
</evidence>
<gene>
    <name evidence="7" type="ORF">Aph01nite_79530</name>
</gene>
<dbReference type="SUPFAM" id="SSF48498">
    <property type="entry name" value="Tetracyclin repressor-like, C-terminal domain"/>
    <property type="match status" value="1"/>
</dbReference>
<keyword evidence="4" id="KW-0804">Transcription</keyword>
<dbReference type="PRINTS" id="PR00400">
    <property type="entry name" value="TETREPRESSOR"/>
</dbReference>
<dbReference type="InterPro" id="IPR050109">
    <property type="entry name" value="HTH-type_TetR-like_transc_reg"/>
</dbReference>
<evidence type="ECO:0000256" key="3">
    <source>
        <dbReference type="ARBA" id="ARBA00023125"/>
    </source>
</evidence>
<dbReference type="GO" id="GO:0046677">
    <property type="term" value="P:response to antibiotic"/>
    <property type="evidence" value="ECO:0007669"/>
    <property type="project" value="InterPro"/>
</dbReference>
<dbReference type="InterPro" id="IPR009057">
    <property type="entry name" value="Homeodomain-like_sf"/>
</dbReference>
<evidence type="ECO:0000256" key="1">
    <source>
        <dbReference type="ARBA" id="ARBA00022491"/>
    </source>
</evidence>
<dbReference type="PROSITE" id="PS50977">
    <property type="entry name" value="HTH_TETR_2"/>
    <property type="match status" value="1"/>
</dbReference>
<feature type="domain" description="HTH tetR-type" evidence="6">
    <location>
        <begin position="21"/>
        <end position="81"/>
    </location>
</feature>
<keyword evidence="2" id="KW-0805">Transcription regulation</keyword>
<feature type="DNA-binding region" description="H-T-H motif" evidence="5">
    <location>
        <begin position="44"/>
        <end position="63"/>
    </location>
</feature>
<dbReference type="GO" id="GO:0000976">
    <property type="term" value="F:transcription cis-regulatory region binding"/>
    <property type="evidence" value="ECO:0007669"/>
    <property type="project" value="TreeGrafter"/>
</dbReference>
<evidence type="ECO:0000256" key="5">
    <source>
        <dbReference type="PROSITE-ProRule" id="PRU00335"/>
    </source>
</evidence>
<dbReference type="PRINTS" id="PR00455">
    <property type="entry name" value="HTHTETR"/>
</dbReference>
<dbReference type="Gene3D" id="1.10.357.10">
    <property type="entry name" value="Tetracycline Repressor, domain 2"/>
    <property type="match status" value="1"/>
</dbReference>
<accession>A0A919UTD6</accession>
<evidence type="ECO:0000259" key="6">
    <source>
        <dbReference type="PROSITE" id="PS50977"/>
    </source>
</evidence>
<dbReference type="RefSeq" id="WP_204046252.1">
    <property type="nucleotide sequence ID" value="NZ_BOOA01000144.1"/>
</dbReference>
<keyword evidence="8" id="KW-1185">Reference proteome</keyword>
<keyword evidence="3 5" id="KW-0238">DNA-binding</keyword>
<evidence type="ECO:0000313" key="7">
    <source>
        <dbReference type="EMBL" id="GIH29643.1"/>
    </source>
</evidence>
<dbReference type="InterPro" id="IPR004111">
    <property type="entry name" value="Repressor_TetR_C"/>
</dbReference>
<keyword evidence="1" id="KW-0678">Repressor</keyword>
<dbReference type="SUPFAM" id="SSF46689">
    <property type="entry name" value="Homeodomain-like"/>
    <property type="match status" value="1"/>
</dbReference>
<dbReference type="InterPro" id="IPR023772">
    <property type="entry name" value="DNA-bd_HTH_TetR-type_CS"/>
</dbReference>
<dbReference type="Pfam" id="PF00440">
    <property type="entry name" value="TetR_N"/>
    <property type="match status" value="1"/>
</dbReference>